<dbReference type="RefSeq" id="WP_184020984.1">
    <property type="nucleotide sequence ID" value="NZ_JACHFD010000023.1"/>
</dbReference>
<keyword evidence="2" id="KW-0677">Repeat</keyword>
<dbReference type="Gene3D" id="2.60.40.10">
    <property type="entry name" value="Immunoglobulins"/>
    <property type="match status" value="2"/>
</dbReference>
<dbReference type="InterPro" id="IPR003961">
    <property type="entry name" value="FN3_dom"/>
</dbReference>
<name>A0A840V6I7_9BACT</name>
<dbReference type="Pfam" id="PF00041">
    <property type="entry name" value="fn3"/>
    <property type="match status" value="1"/>
</dbReference>
<dbReference type="InterPro" id="IPR013783">
    <property type="entry name" value="Ig-like_fold"/>
</dbReference>
<dbReference type="SUPFAM" id="SSF49265">
    <property type="entry name" value="Fibronectin type III"/>
    <property type="match status" value="2"/>
</dbReference>
<evidence type="ECO:0000313" key="6">
    <source>
        <dbReference type="Proteomes" id="UP000557717"/>
    </source>
</evidence>
<keyword evidence="6" id="KW-1185">Reference proteome</keyword>
<dbReference type="Gene3D" id="2.60.120.200">
    <property type="match status" value="1"/>
</dbReference>
<dbReference type="InterPro" id="IPR008397">
    <property type="entry name" value="Alginate_lyase_dom"/>
</dbReference>
<dbReference type="SMART" id="SM00060">
    <property type="entry name" value="FN3"/>
    <property type="match status" value="2"/>
</dbReference>
<dbReference type="InterPro" id="IPR008929">
    <property type="entry name" value="Chondroitin_lyas"/>
</dbReference>
<dbReference type="Proteomes" id="UP000557717">
    <property type="component" value="Unassembled WGS sequence"/>
</dbReference>
<dbReference type="AlphaFoldDB" id="A0A840V6I7"/>
<organism evidence="5 6">
    <name type="scientific">Haloferula luteola</name>
    <dbReference type="NCBI Taxonomy" id="595692"/>
    <lineage>
        <taxon>Bacteria</taxon>
        <taxon>Pseudomonadati</taxon>
        <taxon>Verrucomicrobiota</taxon>
        <taxon>Verrucomicrobiia</taxon>
        <taxon>Verrucomicrobiales</taxon>
        <taxon>Verrucomicrobiaceae</taxon>
        <taxon>Haloferula</taxon>
    </lineage>
</organism>
<dbReference type="EMBL" id="JACHFD010000023">
    <property type="protein sequence ID" value="MBB5353273.1"/>
    <property type="molecule type" value="Genomic_DNA"/>
</dbReference>
<dbReference type="GO" id="GO:0042597">
    <property type="term" value="C:periplasmic space"/>
    <property type="evidence" value="ECO:0007669"/>
    <property type="project" value="InterPro"/>
</dbReference>
<sequence length="738" mass="82058">MPRVWGRALLGSVLTISAWARDFIHPGGLHTEVDFERMREKVAAGAHPWIDGWNALLQDPKSAVDYRSSPHPHMASRQRAQDDATAAYLNALRWRISGDGEHAACARRILNGWADTVKEVPHGRDQPGLSGIPIGSFALAAEVLRDDPEWSAAEQEKFKELLVKYFYPVCHDFLVNHRGAEDDKWWANWDICNMLALVAIGVYADAPAIFDEGIEYFHHGKGQGRLLHAVPYVHAGGLGQWQESGRDQAHVMGGMGLMAEMCQVAWNQGVDLFGAEGNRLLAAAESTAQFTLWKGVPYQFYTNSDQANQYCISENYHGRLDASHFELLYNHYGVRKGLEAPHVQRFAELRRPEPGEIDVFGYGTLVFTLDAERSPFPAVSPPPTPLDVRATAGLERVVLEWSPSGAMTTHGHEVFRRRVGEDRWESIHADRNWTTPHYLDRDVIPGRVYQYRVAARNGSGQSEPSAVVEAKPQGKEALPPGWVSEGTVAGYSPGEGGSFRVPAAPGMEGGVLTSWQGDFCFSARLVSWEKGVDRAGLWVRLPGEKDGKFAAVTTGEAGGRQARFWSRSERGGRQEQQRGCDYTWLPVWFRLQRQGAKLTASQSSNGVEWYEMGNATLAFPERVEVGFWVSGQPEGSALFCQSTLEAKTPQPPPSPEDLEVSVEGKNVQLRWRYEEEGTELAGFKIESSERGREFGEVADLPATAREFRSTGVQKPGDFRYRVRAYHRGGFSDAAEDSR</sequence>
<dbReference type="PROSITE" id="PS50853">
    <property type="entry name" value="FN3"/>
    <property type="match status" value="1"/>
</dbReference>
<dbReference type="GO" id="GO:0016829">
    <property type="term" value="F:lyase activity"/>
    <property type="evidence" value="ECO:0007669"/>
    <property type="project" value="UniProtKB-KW"/>
</dbReference>
<proteinExistence type="predicted"/>
<evidence type="ECO:0000259" key="4">
    <source>
        <dbReference type="PROSITE" id="PS50853"/>
    </source>
</evidence>
<comment type="caution">
    <text evidence="5">The sequence shown here is derived from an EMBL/GenBank/DDBJ whole genome shotgun (WGS) entry which is preliminary data.</text>
</comment>
<dbReference type="PANTHER" id="PTHR13817">
    <property type="entry name" value="TITIN"/>
    <property type="match status" value="1"/>
</dbReference>
<dbReference type="Gene3D" id="1.50.10.100">
    <property type="entry name" value="Chondroitin AC/alginate lyase"/>
    <property type="match status" value="1"/>
</dbReference>
<accession>A0A840V6I7</accession>
<evidence type="ECO:0000256" key="3">
    <source>
        <dbReference type="ARBA" id="ARBA00023239"/>
    </source>
</evidence>
<dbReference type="PANTHER" id="PTHR13817:SF166">
    <property type="entry name" value="NEURONAL IGCAM-RELATED"/>
    <property type="match status" value="1"/>
</dbReference>
<gene>
    <name evidence="5" type="ORF">HNR46_003528</name>
</gene>
<keyword evidence="1" id="KW-0732">Signal</keyword>
<dbReference type="InterPro" id="IPR050964">
    <property type="entry name" value="Striated_Muscle_Regulatory"/>
</dbReference>
<evidence type="ECO:0000256" key="2">
    <source>
        <dbReference type="ARBA" id="ARBA00022737"/>
    </source>
</evidence>
<evidence type="ECO:0000256" key="1">
    <source>
        <dbReference type="ARBA" id="ARBA00022729"/>
    </source>
</evidence>
<keyword evidence="3" id="KW-0456">Lyase</keyword>
<dbReference type="Pfam" id="PF05426">
    <property type="entry name" value="Alginate_lyase"/>
    <property type="match status" value="1"/>
</dbReference>
<dbReference type="SUPFAM" id="SSF48230">
    <property type="entry name" value="Chondroitin AC/alginate lyase"/>
    <property type="match status" value="1"/>
</dbReference>
<feature type="domain" description="Fibronectin type-III" evidence="4">
    <location>
        <begin position="382"/>
        <end position="475"/>
    </location>
</feature>
<dbReference type="InterPro" id="IPR036116">
    <property type="entry name" value="FN3_sf"/>
</dbReference>
<protein>
    <recommendedName>
        <fullName evidence="4">Fibronectin type-III domain-containing protein</fullName>
    </recommendedName>
</protein>
<dbReference type="CDD" id="cd00063">
    <property type="entry name" value="FN3"/>
    <property type="match status" value="2"/>
</dbReference>
<reference evidence="5 6" key="1">
    <citation type="submission" date="2020-08" db="EMBL/GenBank/DDBJ databases">
        <title>Genomic Encyclopedia of Type Strains, Phase IV (KMG-IV): sequencing the most valuable type-strain genomes for metagenomic binning, comparative biology and taxonomic classification.</title>
        <authorList>
            <person name="Goeker M."/>
        </authorList>
    </citation>
    <scope>NUCLEOTIDE SEQUENCE [LARGE SCALE GENOMIC DNA]</scope>
    <source>
        <strain evidence="5 6">YC6886</strain>
    </source>
</reference>
<evidence type="ECO:0000313" key="5">
    <source>
        <dbReference type="EMBL" id="MBB5353273.1"/>
    </source>
</evidence>